<evidence type="ECO:0000313" key="2">
    <source>
        <dbReference type="EMBL" id="CAI2381475.1"/>
    </source>
</evidence>
<dbReference type="EMBL" id="CAMPGE010023548">
    <property type="protein sequence ID" value="CAI2381475.1"/>
    <property type="molecule type" value="Genomic_DNA"/>
</dbReference>
<evidence type="ECO:0000256" key="1">
    <source>
        <dbReference type="SAM" id="Phobius"/>
    </source>
</evidence>
<protein>
    <submittedName>
        <fullName evidence="2">Uncharacterized protein</fullName>
    </submittedName>
</protein>
<proteinExistence type="predicted"/>
<sequence>MCNNEVKTTTTTTTSGECRVLSTDNPRRLLASGTPYDSSTLKSLTTDFTVLEVSFTEEWEEINSATITEEVEYPLIHGITLAMCQDRPFNYNFSLWYGLKTTPTEVSVSPLTNCTTDLFPEEVREEVNKIDLSPCLCPKNPEDIPINGNQLNNDIYAFAFGNIGLNCTNNCDAKDEYYNGLTYTLYYTAGYYKPSSSPPYGFKLEEKTFYPNVDITIDSYLYLRKTQVTSSSGSVQGSFYTGNFKNINSGSTVEGIPLLVQVTRDSITNRIQTSTKTVWTPVTGGRNLDNKSTSTTQVSTETKKMAFYYKVLYTMANMGGLFMILWLIISLLAKPIMHRMQTFSLVNSVNNDREYLISNYKRIEQNRTKDLANFKNSLTQRLNREAMLRIKEGEQEDEKVQEMNEVIQHDSGYQERSIEPQVDGLKCQKSKSLKSNRTAKVYAVQEEYENPSSQEFQRKKNSFLPKEKNESEHYTTWDMLKAIFCCWRSKPSNLLESKEFRLLEDLHALNREREISIFLSKVTTLEKRSIILSEMLKNSITNK</sequence>
<reference evidence="2" key="1">
    <citation type="submission" date="2023-07" db="EMBL/GenBank/DDBJ databases">
        <authorList>
            <consortium name="AG Swart"/>
            <person name="Singh M."/>
            <person name="Singh A."/>
            <person name="Seah K."/>
            <person name="Emmerich C."/>
        </authorList>
    </citation>
    <scope>NUCLEOTIDE SEQUENCE</scope>
    <source>
        <strain evidence="2">DP1</strain>
    </source>
</reference>
<accession>A0AAD1Y0J2</accession>
<keyword evidence="1" id="KW-0472">Membrane</keyword>
<keyword evidence="1" id="KW-1133">Transmembrane helix</keyword>
<evidence type="ECO:0000313" key="3">
    <source>
        <dbReference type="Proteomes" id="UP001295684"/>
    </source>
</evidence>
<dbReference type="AlphaFoldDB" id="A0AAD1Y0J2"/>
<name>A0AAD1Y0J2_EUPCR</name>
<organism evidence="2 3">
    <name type="scientific">Euplotes crassus</name>
    <dbReference type="NCBI Taxonomy" id="5936"/>
    <lineage>
        <taxon>Eukaryota</taxon>
        <taxon>Sar</taxon>
        <taxon>Alveolata</taxon>
        <taxon>Ciliophora</taxon>
        <taxon>Intramacronucleata</taxon>
        <taxon>Spirotrichea</taxon>
        <taxon>Hypotrichia</taxon>
        <taxon>Euplotida</taxon>
        <taxon>Euplotidae</taxon>
        <taxon>Moneuplotes</taxon>
    </lineage>
</organism>
<dbReference type="Proteomes" id="UP001295684">
    <property type="component" value="Unassembled WGS sequence"/>
</dbReference>
<keyword evidence="3" id="KW-1185">Reference proteome</keyword>
<feature type="transmembrane region" description="Helical" evidence="1">
    <location>
        <begin position="311"/>
        <end position="333"/>
    </location>
</feature>
<keyword evidence="1" id="KW-0812">Transmembrane</keyword>
<gene>
    <name evidence="2" type="ORF">ECRASSUSDP1_LOCUS22931</name>
</gene>
<comment type="caution">
    <text evidence="2">The sequence shown here is derived from an EMBL/GenBank/DDBJ whole genome shotgun (WGS) entry which is preliminary data.</text>
</comment>